<reference evidence="3" key="1">
    <citation type="submission" date="2022-12" db="EMBL/GenBank/DDBJ databases">
        <authorList>
            <person name="Wang J."/>
        </authorList>
    </citation>
    <scope>NUCLEOTIDE SEQUENCE</scope>
    <source>
        <strain evidence="3">HY-42-06</strain>
    </source>
</reference>
<dbReference type="SUPFAM" id="SSF81296">
    <property type="entry name" value="E set domains"/>
    <property type="match status" value="1"/>
</dbReference>
<dbReference type="GO" id="GO:0051060">
    <property type="term" value="F:pullulanase activity"/>
    <property type="evidence" value="ECO:0007669"/>
    <property type="project" value="UniProtKB-EC"/>
</dbReference>
<dbReference type="InterPro" id="IPR011840">
    <property type="entry name" value="PulA_typeI"/>
</dbReference>
<accession>A0ABT4CL07</accession>
<keyword evidence="3" id="KW-0326">Glycosidase</keyword>
<evidence type="ECO:0000313" key="4">
    <source>
        <dbReference type="Proteomes" id="UP001079657"/>
    </source>
</evidence>
<dbReference type="InterPro" id="IPR014756">
    <property type="entry name" value="Ig_E-set"/>
</dbReference>
<dbReference type="EC" id="3.2.1.41" evidence="3"/>
<dbReference type="Pfam" id="PF02922">
    <property type="entry name" value="CBM_48"/>
    <property type="match status" value="1"/>
</dbReference>
<feature type="domain" description="Glycosyl hydrolase family 13 catalytic" evidence="2">
    <location>
        <begin position="236"/>
        <end position="596"/>
    </location>
</feature>
<dbReference type="CDD" id="cd11341">
    <property type="entry name" value="AmyAc_Pullulanase_LD-like"/>
    <property type="match status" value="1"/>
</dbReference>
<comment type="similarity">
    <text evidence="1">Belongs to the glycosyl hydrolase 13 family.</text>
</comment>
<dbReference type="Gene3D" id="2.60.40.10">
    <property type="entry name" value="Immunoglobulins"/>
    <property type="match status" value="1"/>
</dbReference>
<dbReference type="EMBL" id="JAPQES010000001">
    <property type="protein sequence ID" value="MCY6369730.1"/>
    <property type="molecule type" value="Genomic_DNA"/>
</dbReference>
<dbReference type="Gene3D" id="3.20.20.80">
    <property type="entry name" value="Glycosidases"/>
    <property type="match status" value="1"/>
</dbReference>
<dbReference type="InterPro" id="IPR013780">
    <property type="entry name" value="Glyco_hydro_b"/>
</dbReference>
<dbReference type="NCBIfam" id="TIGR02104">
    <property type="entry name" value="pulA_typeI"/>
    <property type="match status" value="1"/>
</dbReference>
<dbReference type="InterPro" id="IPR013783">
    <property type="entry name" value="Ig-like_fold"/>
</dbReference>
<dbReference type="InterPro" id="IPR006047">
    <property type="entry name" value="GH13_cat_dom"/>
</dbReference>
<dbReference type="CDD" id="cd02860">
    <property type="entry name" value="E_set_Pullulanase"/>
    <property type="match status" value="1"/>
</dbReference>
<organism evidence="3 4">
    <name type="scientific">Clostridium ganghwense</name>
    <dbReference type="NCBI Taxonomy" id="312089"/>
    <lineage>
        <taxon>Bacteria</taxon>
        <taxon>Bacillati</taxon>
        <taxon>Bacillota</taxon>
        <taxon>Clostridia</taxon>
        <taxon>Eubacteriales</taxon>
        <taxon>Clostridiaceae</taxon>
        <taxon>Clostridium</taxon>
    </lineage>
</organism>
<dbReference type="InterPro" id="IPR004193">
    <property type="entry name" value="Glyco_hydro_13_N"/>
</dbReference>
<evidence type="ECO:0000313" key="3">
    <source>
        <dbReference type="EMBL" id="MCY6369730.1"/>
    </source>
</evidence>
<gene>
    <name evidence="3" type="primary">pulA</name>
    <name evidence="3" type="ORF">OXH55_03690</name>
</gene>
<proteinExistence type="inferred from homology"/>
<sequence length="714" mass="82470">MYTITAKVIGFHKILISTNNLKNFNMNKLIIKNGANTLHINNYTTTTENSILVFIKEEINIKYYSFVIYDCIKIKALYKDLFLTSEFNDKFYYDGKLGLIYTKKTSTFKLWSPAASSVDLLLYKNGDPTITEPPLKFKMTEKNGLWTITINKNLKNYFYTYKVTTYNYNQEAIDPYATAVGINGLRAAIIDLKETNPHNFKNDYTPKTKHNTDAIIYELNIRDISMHESSGVIQKGKFLALTEDNTSSKKNVLTCLSHIKDLGVTHVQLMPCFDFSSISIDEKNAKDYNWGYDPENYNVPEGSFSLNPYDPKCRILEIKKMIQHLHSENICVNMDVVYNHIFHKTQNNFEKIFPGYYFRLDNFGDFSNGSGCGNDTASEHKMMRKFILDSVLYWAEEYHIDGFRFDLMGIHDVNTMNSIYDTFKNLNKNIMLYGEGWNLNTALDDSLRATQKNAKEMPNISFFNDIIRDTIKGNVFSKLDKGFVSGKQNLENKIKSCITGCTISNATCNSIYVSPEQSINYVSCHDNHTLWDKFELSNNTDTLEDKKNMVKLSNAIVLTSQGIPFLHSGVEFCRTKYCIENSFKSPDIINSLDYDRKFEFLDVYEYCKGLIKIRKKHPAFRMYSTEDIKLHLNFIQNTPKNTVAFLLKDNANGDSWENILVIYNANRYSVTLEVPNITWYKVVNKYHANTKPIETVTSDKIEVESLCMNMFYST</sequence>
<dbReference type="Pfam" id="PF21653">
    <property type="entry name" value="pulA_all-beta"/>
    <property type="match status" value="1"/>
</dbReference>
<comment type="caution">
    <text evidence="3">The sequence shown here is derived from an EMBL/GenBank/DDBJ whole genome shotgun (WGS) entry which is preliminary data.</text>
</comment>
<dbReference type="SMART" id="SM00642">
    <property type="entry name" value="Aamy"/>
    <property type="match status" value="1"/>
</dbReference>
<keyword evidence="3" id="KW-0378">Hydrolase</keyword>
<dbReference type="Gene3D" id="2.60.40.1180">
    <property type="entry name" value="Golgi alpha-mannosidase II"/>
    <property type="match status" value="1"/>
</dbReference>
<evidence type="ECO:0000259" key="2">
    <source>
        <dbReference type="SMART" id="SM00642"/>
    </source>
</evidence>
<keyword evidence="4" id="KW-1185">Reference proteome</keyword>
<dbReference type="InterPro" id="IPR049117">
    <property type="entry name" value="pulA_all-beta"/>
</dbReference>
<dbReference type="SUPFAM" id="SSF51445">
    <property type="entry name" value="(Trans)glycosidases"/>
    <property type="match status" value="1"/>
</dbReference>
<dbReference type="InterPro" id="IPR017853">
    <property type="entry name" value="GH"/>
</dbReference>
<name>A0ABT4CL07_9CLOT</name>
<dbReference type="RefSeq" id="WP_268048100.1">
    <property type="nucleotide sequence ID" value="NZ_JAPQES010000001.1"/>
</dbReference>
<dbReference type="PANTHER" id="PTHR43002">
    <property type="entry name" value="GLYCOGEN DEBRANCHING ENZYME"/>
    <property type="match status" value="1"/>
</dbReference>
<protein>
    <submittedName>
        <fullName evidence="3">Type I pullulanase</fullName>
        <ecNumber evidence="3">3.2.1.41</ecNumber>
    </submittedName>
</protein>
<evidence type="ECO:0000256" key="1">
    <source>
        <dbReference type="ARBA" id="ARBA00008061"/>
    </source>
</evidence>
<dbReference type="Proteomes" id="UP001079657">
    <property type="component" value="Unassembled WGS sequence"/>
</dbReference>